<sequence length="204" mass="23287">MATWPNCGKQVSEKDELYPDCGYRLIDSKTVKATKPVETSASVKNAPEKLQKYLYEDEVLEAQFKLGDCSVYATNHRLFIFRGKEIQDLRYGHVSSVEYKSKKYYSLIVGGLILILFSFLMNNLLPKLMLSDLMKLINMVLVFVGVLLVIVGLIYKKERLLIHVVGLKPIEIKGSRKNLDSLMKKRIKEGLDGKSLRFCSDEND</sequence>
<evidence type="ECO:0000313" key="2">
    <source>
        <dbReference type="EMBL" id="HEN28755.1"/>
    </source>
</evidence>
<reference evidence="2" key="1">
    <citation type="journal article" date="2020" name="mSystems">
        <title>Genome- and Community-Level Interaction Insights into Carbon Utilization and Element Cycling Functions of Hydrothermarchaeota in Hydrothermal Sediment.</title>
        <authorList>
            <person name="Zhou Z."/>
            <person name="Liu Y."/>
            <person name="Xu W."/>
            <person name="Pan J."/>
            <person name="Luo Z.H."/>
            <person name="Li M."/>
        </authorList>
    </citation>
    <scope>NUCLEOTIDE SEQUENCE [LARGE SCALE GENOMIC DNA]</scope>
    <source>
        <strain evidence="2">SpSt-34</strain>
    </source>
</reference>
<feature type="transmembrane region" description="Helical" evidence="1">
    <location>
        <begin position="136"/>
        <end position="155"/>
    </location>
</feature>
<gene>
    <name evidence="2" type="ORF">ENQ77_08975</name>
</gene>
<proteinExistence type="predicted"/>
<comment type="caution">
    <text evidence="2">The sequence shown here is derived from an EMBL/GenBank/DDBJ whole genome shotgun (WGS) entry which is preliminary data.</text>
</comment>
<keyword evidence="1" id="KW-0812">Transmembrane</keyword>
<dbReference type="AlphaFoldDB" id="A0A7C2P8D6"/>
<keyword evidence="1" id="KW-0472">Membrane</keyword>
<protein>
    <submittedName>
        <fullName evidence="2">Uncharacterized protein</fullName>
    </submittedName>
</protein>
<name>A0A7C2P8D6_UNCW3</name>
<feature type="transmembrane region" description="Helical" evidence="1">
    <location>
        <begin position="104"/>
        <end position="124"/>
    </location>
</feature>
<keyword evidence="1" id="KW-1133">Transmembrane helix</keyword>
<dbReference type="EMBL" id="DSOL01000258">
    <property type="protein sequence ID" value="HEN28755.1"/>
    <property type="molecule type" value="Genomic_DNA"/>
</dbReference>
<evidence type="ECO:0000256" key="1">
    <source>
        <dbReference type="SAM" id="Phobius"/>
    </source>
</evidence>
<organism evidence="2">
    <name type="scientific">candidate division WOR-3 bacterium</name>
    <dbReference type="NCBI Taxonomy" id="2052148"/>
    <lineage>
        <taxon>Bacteria</taxon>
        <taxon>Bacteria division WOR-3</taxon>
    </lineage>
</organism>
<accession>A0A7C2P8D6</accession>